<name>A0A1G7MP30_9BACL</name>
<sequence>MMESKELKYDLYIGAAPEKVWDLLVSPEGCRQLFFGCELKSSFEVGAPYAYVGPGADGDATIHVYGKILTFEPHQSMSYTEHPGPSYYENHEELETRVSLYLELVGNSTKVTLVNDNWPDNHPGYSKAADSWVYILSNLKTLAETGKTLDLGW</sequence>
<dbReference type="Gene3D" id="3.30.530.20">
    <property type="match status" value="1"/>
</dbReference>
<keyword evidence="4" id="KW-1185">Reference proteome</keyword>
<dbReference type="InterPro" id="IPR023393">
    <property type="entry name" value="START-like_dom_sf"/>
</dbReference>
<comment type="similarity">
    <text evidence="1">Belongs to the AHA1 family.</text>
</comment>
<accession>A0A1G7MP30</accession>
<dbReference type="Proteomes" id="UP000198972">
    <property type="component" value="Unassembled WGS sequence"/>
</dbReference>
<dbReference type="AlphaFoldDB" id="A0A1G7MP30"/>
<organism evidence="3 4">
    <name type="scientific">Fontibacillus panacisegetis</name>
    <dbReference type="NCBI Taxonomy" id="670482"/>
    <lineage>
        <taxon>Bacteria</taxon>
        <taxon>Bacillati</taxon>
        <taxon>Bacillota</taxon>
        <taxon>Bacilli</taxon>
        <taxon>Bacillales</taxon>
        <taxon>Paenibacillaceae</taxon>
        <taxon>Fontibacillus</taxon>
    </lineage>
</organism>
<evidence type="ECO:0000313" key="3">
    <source>
        <dbReference type="EMBL" id="SDF63552.1"/>
    </source>
</evidence>
<dbReference type="Pfam" id="PF08327">
    <property type="entry name" value="AHSA1"/>
    <property type="match status" value="1"/>
</dbReference>
<proteinExistence type="inferred from homology"/>
<dbReference type="EMBL" id="FNBG01000014">
    <property type="protein sequence ID" value="SDF63552.1"/>
    <property type="molecule type" value="Genomic_DNA"/>
</dbReference>
<dbReference type="InterPro" id="IPR013538">
    <property type="entry name" value="ASHA1/2-like_C"/>
</dbReference>
<feature type="domain" description="Activator of Hsp90 ATPase homologue 1/2-like C-terminal" evidence="2">
    <location>
        <begin position="15"/>
        <end position="143"/>
    </location>
</feature>
<reference evidence="3 4" key="1">
    <citation type="submission" date="2016-10" db="EMBL/GenBank/DDBJ databases">
        <authorList>
            <person name="de Groot N.N."/>
        </authorList>
    </citation>
    <scope>NUCLEOTIDE SEQUENCE [LARGE SCALE GENOMIC DNA]</scope>
    <source>
        <strain evidence="3 4">DSM 28129</strain>
    </source>
</reference>
<protein>
    <submittedName>
        <fullName evidence="3">Uncharacterized conserved protein YndB, AHSA1/START domain</fullName>
    </submittedName>
</protein>
<evidence type="ECO:0000259" key="2">
    <source>
        <dbReference type="Pfam" id="PF08327"/>
    </source>
</evidence>
<evidence type="ECO:0000256" key="1">
    <source>
        <dbReference type="ARBA" id="ARBA00006817"/>
    </source>
</evidence>
<dbReference type="STRING" id="670482.SAMN04488542_11440"/>
<evidence type="ECO:0000313" key="4">
    <source>
        <dbReference type="Proteomes" id="UP000198972"/>
    </source>
</evidence>
<dbReference type="SUPFAM" id="SSF55961">
    <property type="entry name" value="Bet v1-like"/>
    <property type="match status" value="1"/>
</dbReference>
<gene>
    <name evidence="3" type="ORF">SAMN04488542_11440</name>
</gene>